<sequence>MKYTAAAGGAAGPAGVPEPLPLGAGTGDHVGGAPRAPSGGVVPKDVADTQHGLRYEVLDRPPLPQAILLGFQQYLVMLGSTVLIPSLVVPPMGATKEELARVICTIFFASGLVTLLQTFLGDRLPIVQGGSFAYISPALAVTAHVKATMQFASEHERFHYSMRVVSGGIIGSGLIVFGIGALGIIRPVLRAISPITVAVNIAVLSLSLTAAGFPGVMGCPHLGFTTIALVVLFSQYLRRFAIPLGRGRRWHVFELCPGLSVSQYFGEYPKTHGGQGPIATGSAVADNVLNSIFSTAAAVSLIITVILDNTIPGTDAERGLTSWLQPHLAANGAAGASGAGAGGGGGGAGGAAAAGDGWWWEDERMNAVYGLPFDLTRRWEAAAGARLRAWRARALAGARRALACGGRCRGRGGGGGGGGGGSGGSPAAAEVGAGGSAVALTVRAAGGADGSGAAVGGDFAAVAGSAAARRGAGERV</sequence>
<evidence type="ECO:0000256" key="1">
    <source>
        <dbReference type="ARBA" id="ARBA00004141"/>
    </source>
</evidence>
<dbReference type="InParanoid" id="A0A2V0P9Q2"/>
<keyword evidence="9" id="KW-1185">Reference proteome</keyword>
<feature type="transmembrane region" description="Helical" evidence="7">
    <location>
        <begin position="132"/>
        <end position="152"/>
    </location>
</feature>
<feature type="region of interest" description="Disordered" evidence="6">
    <location>
        <begin position="18"/>
        <end position="41"/>
    </location>
</feature>
<feature type="transmembrane region" description="Helical" evidence="7">
    <location>
        <begin position="164"/>
        <end position="185"/>
    </location>
</feature>
<protein>
    <submittedName>
        <fullName evidence="8">Nucleobase-ascorbate transporter-like</fullName>
    </submittedName>
</protein>
<reference evidence="8 9" key="1">
    <citation type="journal article" date="2018" name="Sci. Rep.">
        <title>Raphidocelis subcapitata (=Pseudokirchneriella subcapitata) provides an insight into genome evolution and environmental adaptations in the Sphaeropleales.</title>
        <authorList>
            <person name="Suzuki S."/>
            <person name="Yamaguchi H."/>
            <person name="Nakajima N."/>
            <person name="Kawachi M."/>
        </authorList>
    </citation>
    <scope>NUCLEOTIDE SEQUENCE [LARGE SCALE GENOMIC DNA]</scope>
    <source>
        <strain evidence="8 9">NIES-35</strain>
    </source>
</reference>
<feature type="transmembrane region" description="Helical" evidence="7">
    <location>
        <begin position="99"/>
        <end position="120"/>
    </location>
</feature>
<organism evidence="8 9">
    <name type="scientific">Raphidocelis subcapitata</name>
    <dbReference type="NCBI Taxonomy" id="307507"/>
    <lineage>
        <taxon>Eukaryota</taxon>
        <taxon>Viridiplantae</taxon>
        <taxon>Chlorophyta</taxon>
        <taxon>core chlorophytes</taxon>
        <taxon>Chlorophyceae</taxon>
        <taxon>CS clade</taxon>
        <taxon>Sphaeropleales</taxon>
        <taxon>Selenastraceae</taxon>
        <taxon>Raphidocelis</taxon>
    </lineage>
</organism>
<feature type="transmembrane region" description="Helical" evidence="7">
    <location>
        <begin position="74"/>
        <end position="93"/>
    </location>
</feature>
<keyword evidence="5 7" id="KW-0472">Membrane</keyword>
<evidence type="ECO:0000256" key="4">
    <source>
        <dbReference type="ARBA" id="ARBA00022989"/>
    </source>
</evidence>
<dbReference type="OrthoDB" id="1641903at2759"/>
<evidence type="ECO:0000313" key="9">
    <source>
        <dbReference type="Proteomes" id="UP000247498"/>
    </source>
</evidence>
<proteinExistence type="inferred from homology"/>
<dbReference type="FunCoup" id="A0A2V0P9Q2">
    <property type="interactions" value="1222"/>
</dbReference>
<keyword evidence="3 7" id="KW-0812">Transmembrane</keyword>
<dbReference type="GO" id="GO:0016020">
    <property type="term" value="C:membrane"/>
    <property type="evidence" value="ECO:0007669"/>
    <property type="project" value="UniProtKB-SubCell"/>
</dbReference>
<dbReference type="GO" id="GO:0022857">
    <property type="term" value="F:transmembrane transporter activity"/>
    <property type="evidence" value="ECO:0007669"/>
    <property type="project" value="InterPro"/>
</dbReference>
<accession>A0A2V0P9Q2</accession>
<dbReference type="PANTHER" id="PTHR11119">
    <property type="entry name" value="XANTHINE-URACIL / VITAMIN C PERMEASE FAMILY MEMBER"/>
    <property type="match status" value="1"/>
</dbReference>
<evidence type="ECO:0000313" key="8">
    <source>
        <dbReference type="EMBL" id="GBF96299.1"/>
    </source>
</evidence>
<evidence type="ECO:0000256" key="2">
    <source>
        <dbReference type="ARBA" id="ARBA00008821"/>
    </source>
</evidence>
<evidence type="ECO:0000256" key="6">
    <source>
        <dbReference type="SAM" id="MobiDB-lite"/>
    </source>
</evidence>
<feature type="transmembrane region" description="Helical" evidence="7">
    <location>
        <begin position="222"/>
        <end position="241"/>
    </location>
</feature>
<dbReference type="Pfam" id="PF00860">
    <property type="entry name" value="Xan_ur_permease"/>
    <property type="match status" value="1"/>
</dbReference>
<comment type="similarity">
    <text evidence="2">Belongs to the nucleobase:cation symporter-2 (NCS2) (TC 2.A.40) family.</text>
</comment>
<dbReference type="AlphaFoldDB" id="A0A2V0P9Q2"/>
<dbReference type="STRING" id="307507.A0A2V0P9Q2"/>
<evidence type="ECO:0000256" key="5">
    <source>
        <dbReference type="ARBA" id="ARBA00023136"/>
    </source>
</evidence>
<dbReference type="EMBL" id="BDRX01000077">
    <property type="protein sequence ID" value="GBF96299.1"/>
    <property type="molecule type" value="Genomic_DNA"/>
</dbReference>
<dbReference type="Proteomes" id="UP000247498">
    <property type="component" value="Unassembled WGS sequence"/>
</dbReference>
<comment type="caution">
    <text evidence="8">The sequence shown here is derived from an EMBL/GenBank/DDBJ whole genome shotgun (WGS) entry which is preliminary data.</text>
</comment>
<gene>
    <name evidence="8" type="ORF">Rsub_09094</name>
</gene>
<keyword evidence="4 7" id="KW-1133">Transmembrane helix</keyword>
<feature type="transmembrane region" description="Helical" evidence="7">
    <location>
        <begin position="197"/>
        <end position="216"/>
    </location>
</feature>
<evidence type="ECO:0000256" key="3">
    <source>
        <dbReference type="ARBA" id="ARBA00022692"/>
    </source>
</evidence>
<evidence type="ECO:0000256" key="7">
    <source>
        <dbReference type="SAM" id="Phobius"/>
    </source>
</evidence>
<name>A0A2V0P9Q2_9CHLO</name>
<dbReference type="InterPro" id="IPR006043">
    <property type="entry name" value="NCS2"/>
</dbReference>
<comment type="subcellular location">
    <subcellularLocation>
        <location evidence="1">Membrane</location>
        <topology evidence="1">Multi-pass membrane protein</topology>
    </subcellularLocation>
</comment>